<reference evidence="1 2" key="2">
    <citation type="submission" date="2018-11" db="EMBL/GenBank/DDBJ databases">
        <authorList>
            <consortium name="Pathogen Informatics"/>
        </authorList>
    </citation>
    <scope>NUCLEOTIDE SEQUENCE [LARGE SCALE GENOMIC DNA]</scope>
</reference>
<accession>A0A0N4Y004</accession>
<organism evidence="3">
    <name type="scientific">Nippostrongylus brasiliensis</name>
    <name type="common">Rat hookworm</name>
    <dbReference type="NCBI Taxonomy" id="27835"/>
    <lineage>
        <taxon>Eukaryota</taxon>
        <taxon>Metazoa</taxon>
        <taxon>Ecdysozoa</taxon>
        <taxon>Nematoda</taxon>
        <taxon>Chromadorea</taxon>
        <taxon>Rhabditida</taxon>
        <taxon>Rhabditina</taxon>
        <taxon>Rhabditomorpha</taxon>
        <taxon>Strongyloidea</taxon>
        <taxon>Heligmosomidae</taxon>
        <taxon>Nippostrongylus</taxon>
    </lineage>
</organism>
<keyword evidence="2" id="KW-1185">Reference proteome</keyword>
<proteinExistence type="predicted"/>
<dbReference type="WBParaSite" id="NBR_0000881701-mRNA-1">
    <property type="protein sequence ID" value="NBR_0000881701-mRNA-1"/>
    <property type="gene ID" value="NBR_0000881701"/>
</dbReference>
<sequence>MFFCYFVNYTQNVIAKVRQSLNDSESEFAFQLEEESLAKLQDTSDSQEMLDLLTRALDMQLLASLWVKEDCPHSLLQGMKYTSCQKMSHDVAYSMLTLTLAIKEALELKVDQDNIAEFYQNVLGVHGSHRGDLQEGIRPFVIKVLEMVEYHK</sequence>
<dbReference type="AlphaFoldDB" id="A0A0N4Y004"/>
<evidence type="ECO:0000313" key="1">
    <source>
        <dbReference type="EMBL" id="VDL72407.1"/>
    </source>
</evidence>
<dbReference type="Proteomes" id="UP000271162">
    <property type="component" value="Unassembled WGS sequence"/>
</dbReference>
<name>A0A0N4Y004_NIPBR</name>
<dbReference type="EMBL" id="UYSL01020056">
    <property type="protein sequence ID" value="VDL72407.1"/>
    <property type="molecule type" value="Genomic_DNA"/>
</dbReference>
<evidence type="ECO:0000313" key="3">
    <source>
        <dbReference type="WBParaSite" id="NBR_0000881701-mRNA-1"/>
    </source>
</evidence>
<gene>
    <name evidence="1" type="ORF">NBR_LOCUS8818</name>
</gene>
<reference evidence="3" key="1">
    <citation type="submission" date="2017-02" db="UniProtKB">
        <authorList>
            <consortium name="WormBaseParasite"/>
        </authorList>
    </citation>
    <scope>IDENTIFICATION</scope>
</reference>
<evidence type="ECO:0000313" key="2">
    <source>
        <dbReference type="Proteomes" id="UP000271162"/>
    </source>
</evidence>
<protein>
    <submittedName>
        <fullName evidence="3">FRY</fullName>
    </submittedName>
</protein>